<gene>
    <name evidence="2" type="ORF">JG687_00016254</name>
</gene>
<proteinExistence type="predicted"/>
<dbReference type="Proteomes" id="UP000688947">
    <property type="component" value="Unassembled WGS sequence"/>
</dbReference>
<keyword evidence="1" id="KW-0812">Transmembrane</keyword>
<dbReference type="EMBL" id="JAENGZ010001595">
    <property type="protein sequence ID" value="KAG6947225.1"/>
    <property type="molecule type" value="Genomic_DNA"/>
</dbReference>
<sequence length="119" mass="13395">MGHLYENTLGKISAAKKKNKRYKTTLGKYVMAYGNRKLLTQVGLLMYRDSIAIAELRIARRNNGQFRVFTASVQLQSKIPIAATRSHSYAVVVVLSLKYFAGSVWFNITAVVLRAKARI</sequence>
<reference evidence="2" key="1">
    <citation type="submission" date="2021-01" db="EMBL/GenBank/DDBJ databases">
        <title>Phytophthora aleatoria, a newly-described species from Pinus radiata is distinct from Phytophthora cactorum isolates based on comparative genomics.</title>
        <authorList>
            <person name="Mcdougal R."/>
            <person name="Panda P."/>
            <person name="Williams N."/>
            <person name="Studholme D.J."/>
        </authorList>
    </citation>
    <scope>NUCLEOTIDE SEQUENCE</scope>
    <source>
        <strain evidence="2">NZFS 3830</strain>
    </source>
</reference>
<protein>
    <submittedName>
        <fullName evidence="2">Uncharacterized protein</fullName>
    </submittedName>
</protein>
<organism evidence="2 3">
    <name type="scientific">Phytophthora cactorum</name>
    <dbReference type="NCBI Taxonomy" id="29920"/>
    <lineage>
        <taxon>Eukaryota</taxon>
        <taxon>Sar</taxon>
        <taxon>Stramenopiles</taxon>
        <taxon>Oomycota</taxon>
        <taxon>Peronosporomycetes</taxon>
        <taxon>Peronosporales</taxon>
        <taxon>Peronosporaceae</taxon>
        <taxon>Phytophthora</taxon>
    </lineage>
</organism>
<evidence type="ECO:0000313" key="3">
    <source>
        <dbReference type="Proteomes" id="UP000688947"/>
    </source>
</evidence>
<evidence type="ECO:0000313" key="2">
    <source>
        <dbReference type="EMBL" id="KAG6947225.1"/>
    </source>
</evidence>
<keyword evidence="1" id="KW-0472">Membrane</keyword>
<name>A0A8T1TSQ5_9STRA</name>
<accession>A0A8T1TSQ5</accession>
<dbReference type="AlphaFoldDB" id="A0A8T1TSQ5"/>
<keyword evidence="1" id="KW-1133">Transmembrane helix</keyword>
<feature type="transmembrane region" description="Helical" evidence="1">
    <location>
        <begin position="89"/>
        <end position="113"/>
    </location>
</feature>
<comment type="caution">
    <text evidence="2">The sequence shown here is derived from an EMBL/GenBank/DDBJ whole genome shotgun (WGS) entry which is preliminary data.</text>
</comment>
<evidence type="ECO:0000256" key="1">
    <source>
        <dbReference type="SAM" id="Phobius"/>
    </source>
</evidence>